<dbReference type="InterPro" id="IPR018752">
    <property type="entry name" value="DabA"/>
</dbReference>
<reference evidence="7 8" key="1">
    <citation type="submission" date="2018-06" db="EMBL/GenBank/DDBJ databases">
        <authorList>
            <consortium name="Pathogen Informatics"/>
            <person name="Doyle S."/>
        </authorList>
    </citation>
    <scope>NUCLEOTIDE SEQUENCE [LARGE SCALE GENOMIC DNA]</scope>
    <source>
        <strain evidence="7 8">NCTC5664</strain>
    </source>
</reference>
<comment type="similarity">
    <text evidence="6">Belongs to the inorganic carbon transporter (TC 9.A.2) DabA family.</text>
</comment>
<dbReference type="PANTHER" id="PTHR38344:SF1">
    <property type="entry name" value="INORGANIC CARBON TRANSPORTER SUBUNIT DABA-RELATED"/>
    <property type="match status" value="1"/>
</dbReference>
<evidence type="ECO:0000256" key="2">
    <source>
        <dbReference type="ARBA" id="ARBA00022475"/>
    </source>
</evidence>
<keyword evidence="3 6" id="KW-0479">Metal-binding</keyword>
<dbReference type="AlphaFoldDB" id="A0A380DLR8"/>
<evidence type="ECO:0000256" key="5">
    <source>
        <dbReference type="ARBA" id="ARBA00023136"/>
    </source>
</evidence>
<evidence type="ECO:0000256" key="1">
    <source>
        <dbReference type="ARBA" id="ARBA00022448"/>
    </source>
</evidence>
<evidence type="ECO:0000256" key="6">
    <source>
        <dbReference type="HAMAP-Rule" id="MF_01871"/>
    </source>
</evidence>
<dbReference type="Pfam" id="PF10070">
    <property type="entry name" value="DabA"/>
    <property type="match status" value="1"/>
</dbReference>
<feature type="binding site" evidence="6">
    <location>
        <position position="606"/>
    </location>
    <ligand>
        <name>Zn(2+)</name>
        <dbReference type="ChEBI" id="CHEBI:29105"/>
    </ligand>
</feature>
<comment type="cofactor">
    <cofactor evidence="6">
        <name>Zn(2+)</name>
        <dbReference type="ChEBI" id="CHEBI:29105"/>
    </cofactor>
</comment>
<dbReference type="Proteomes" id="UP000254502">
    <property type="component" value="Unassembled WGS sequence"/>
</dbReference>
<organism evidence="7 8">
    <name type="scientific">Staphylococcus aureus</name>
    <dbReference type="NCBI Taxonomy" id="1280"/>
    <lineage>
        <taxon>Bacteria</taxon>
        <taxon>Bacillati</taxon>
        <taxon>Bacillota</taxon>
        <taxon>Bacilli</taxon>
        <taxon>Bacillales</taxon>
        <taxon>Staphylococcaceae</taxon>
        <taxon>Staphylococcus</taxon>
    </lineage>
</organism>
<keyword evidence="5 6" id="KW-0472">Membrane</keyword>
<evidence type="ECO:0000256" key="4">
    <source>
        <dbReference type="ARBA" id="ARBA00022833"/>
    </source>
</evidence>
<gene>
    <name evidence="6" type="primary">dabA</name>
    <name evidence="7" type="ORF">NCTC5664_00256</name>
</gene>
<evidence type="ECO:0000313" key="8">
    <source>
        <dbReference type="Proteomes" id="UP000254502"/>
    </source>
</evidence>
<dbReference type="GO" id="GO:0008270">
    <property type="term" value="F:zinc ion binding"/>
    <property type="evidence" value="ECO:0007669"/>
    <property type="project" value="UniProtKB-UniRule"/>
</dbReference>
<sequence>MTTQLNINSVIENAKRVITPLSPISIFAARNPWEGLEADTFEDVAKWLRDVRDVDIFPNKALIESAVARGELDESVFNQLVTDMLLEHHYNIPQHYINLYIDNIKTLKDVPASYMNHSNVDVVADLLLEKSKRDMAESYHHYDVRPMSDAIIDEQGEPLSEQVNRQMIKWTKLYIDQFLSSWTMPKREQSFYHAWLHLAQHDHSFTKAQRQVIKGLPNDPKMTIESVLNHFSIAQEDYQAYVEGHLLALPGWAGMLYYRSQQHHFEQHLLTDYLAIRLVVEQLLVGDEVKSFTKDCESRSENWFKQTVASWCYYSDMPSDVLLQHDVNEIQTFIHFAATMNKNVFKNLWLIAWEMTYESQLKQKIKAGHESLAGALDAIQVNVSEYDNANQSHSVSLNATQAVDENNSELNQVGTSTKAQIAFCIDVRSEPFRRHIEAAGPFETIGIAGFFGLPIQKDAVDEQFKHDSLPVMVPPAYRIKEFADRYDMNVYRQQQQTMSSMFYTFKLMKNNVMPSLLLPELSGPFLSLSTIVNTIMPRKSRASLQKIKQKWLKKPETKLTIDREFDRTSDLPVGFTEQEQIDFALQALKLMDLTEAFAPFVVLAGHASHSHNNPHHASLECGACGGASSGFNAKLLAMICNRPNVRQGLKQAGVVIPETTVFAAAEHHTSTDTLAWVYVPDTLSALALDAYESLNDAMPMISEHANRERLDKLPTIGRVNHPVEEAQRFASDWSEVRPEWGLAKNASFIIGRRQLTKGIDLEGRTFLHNYDWRKDKDGTLLNTIISGPALVAQWINLQYYASTVAPHFYGSGNKATQTVTSGVGVMQGNASDLMYGLSWQSVMAADRTMYHSPIRLLVVVQAPDYVVARLLANNEHFARKVSNHWLRLMSVNEEGRFKVGFNDEMLRC</sequence>
<proteinExistence type="inferred from homology"/>
<evidence type="ECO:0000313" key="7">
    <source>
        <dbReference type="EMBL" id="SUK31879.1"/>
    </source>
</evidence>
<dbReference type="GO" id="GO:0005886">
    <property type="term" value="C:plasma membrane"/>
    <property type="evidence" value="ECO:0007669"/>
    <property type="project" value="UniProtKB-SubCell"/>
</dbReference>
<keyword evidence="1 6" id="KW-0813">Transport</keyword>
<accession>A0A380DLR8</accession>
<dbReference type="HAMAP" id="MF_01871">
    <property type="entry name" value="DabA"/>
    <property type="match status" value="1"/>
</dbReference>
<name>A0A380DLR8_STAAU</name>
<feature type="binding site" evidence="6">
    <location>
        <position position="621"/>
    </location>
    <ligand>
        <name>Zn(2+)</name>
        <dbReference type="ChEBI" id="CHEBI:29105"/>
    </ligand>
</feature>
<keyword evidence="4 6" id="KW-0862">Zinc</keyword>
<dbReference type="PANTHER" id="PTHR38344">
    <property type="entry name" value="UPF0753 PROTEIN AQ_863"/>
    <property type="match status" value="1"/>
</dbReference>
<comment type="subunit">
    <text evidence="6">Forms a complex with DabB.</text>
</comment>
<feature type="binding site" evidence="6">
    <location>
        <position position="426"/>
    </location>
    <ligand>
        <name>Zn(2+)</name>
        <dbReference type="ChEBI" id="CHEBI:29105"/>
    </ligand>
</feature>
<protein>
    <recommendedName>
        <fullName evidence="6">Probable inorganic carbon transporter subunit DabA</fullName>
    </recommendedName>
</protein>
<comment type="function">
    <text evidence="6">Part of an energy-coupled inorganic carbon pump.</text>
</comment>
<keyword evidence="2 6" id="KW-1003">Cell membrane</keyword>
<feature type="binding site" evidence="6">
    <location>
        <position position="424"/>
    </location>
    <ligand>
        <name>Zn(2+)</name>
        <dbReference type="ChEBI" id="CHEBI:29105"/>
    </ligand>
</feature>
<evidence type="ECO:0000256" key="3">
    <source>
        <dbReference type="ARBA" id="ARBA00022723"/>
    </source>
</evidence>
<comment type="subcellular location">
    <subcellularLocation>
        <location evidence="6">Cell membrane</location>
        <topology evidence="6">Peripheral membrane protein</topology>
    </subcellularLocation>
</comment>
<dbReference type="EMBL" id="UHAQ01000002">
    <property type="protein sequence ID" value="SUK31879.1"/>
    <property type="molecule type" value="Genomic_DNA"/>
</dbReference>